<evidence type="ECO:0000313" key="2">
    <source>
        <dbReference type="Proteomes" id="UP000076858"/>
    </source>
</evidence>
<evidence type="ECO:0000313" key="1">
    <source>
        <dbReference type="EMBL" id="KZS03219.1"/>
    </source>
</evidence>
<reference evidence="1 2" key="1">
    <citation type="submission" date="2016-03" db="EMBL/GenBank/DDBJ databases">
        <title>EvidentialGene: Evidence-directed Construction of Genes on Genomes.</title>
        <authorList>
            <person name="Gilbert D.G."/>
            <person name="Choi J.-H."/>
            <person name="Mockaitis K."/>
            <person name="Colbourne J."/>
            <person name="Pfrender M."/>
        </authorList>
    </citation>
    <scope>NUCLEOTIDE SEQUENCE [LARGE SCALE GENOMIC DNA]</scope>
    <source>
        <strain evidence="1 2">Xinb3</strain>
        <tissue evidence="1">Complete organism</tissue>
    </source>
</reference>
<name>A0A164KFK8_9CRUS</name>
<sequence length="76" mass="8680">MRKTLLVQVIIYSANTLFPIEANDVQESYTRCPKRTGMRSCAPLNATVINGAYNHCIGISGTFYNRPSYCWQRYLV</sequence>
<dbReference type="EMBL" id="LRGB01003325">
    <property type="protein sequence ID" value="KZS03219.1"/>
    <property type="molecule type" value="Genomic_DNA"/>
</dbReference>
<keyword evidence="2" id="KW-1185">Reference proteome</keyword>
<dbReference type="Proteomes" id="UP000076858">
    <property type="component" value="Unassembled WGS sequence"/>
</dbReference>
<comment type="caution">
    <text evidence="1">The sequence shown here is derived from an EMBL/GenBank/DDBJ whole genome shotgun (WGS) entry which is preliminary data.</text>
</comment>
<gene>
    <name evidence="1" type="ORF">APZ42_034110</name>
</gene>
<protein>
    <submittedName>
        <fullName evidence="1">Uncharacterized protein</fullName>
    </submittedName>
</protein>
<proteinExistence type="predicted"/>
<accession>A0A164KFK8</accession>
<organism evidence="1 2">
    <name type="scientific">Daphnia magna</name>
    <dbReference type="NCBI Taxonomy" id="35525"/>
    <lineage>
        <taxon>Eukaryota</taxon>
        <taxon>Metazoa</taxon>
        <taxon>Ecdysozoa</taxon>
        <taxon>Arthropoda</taxon>
        <taxon>Crustacea</taxon>
        <taxon>Branchiopoda</taxon>
        <taxon>Diplostraca</taxon>
        <taxon>Cladocera</taxon>
        <taxon>Anomopoda</taxon>
        <taxon>Daphniidae</taxon>
        <taxon>Daphnia</taxon>
    </lineage>
</organism>
<dbReference type="AlphaFoldDB" id="A0A164KFK8"/>